<feature type="transmembrane region" description="Helical" evidence="8">
    <location>
        <begin position="127"/>
        <end position="151"/>
    </location>
</feature>
<feature type="transmembrane region" description="Helical" evidence="8">
    <location>
        <begin position="59"/>
        <end position="87"/>
    </location>
</feature>
<comment type="similarity">
    <text evidence="2">Belongs to the binding-protein-dependent transport system permease family. CysTW subfamily.</text>
</comment>
<keyword evidence="5 8" id="KW-0812">Transmembrane</keyword>
<name>V5RJK7_SPIAP</name>
<keyword evidence="7 8" id="KW-0472">Membrane</keyword>
<keyword evidence="6 8" id="KW-1133">Transmembrane helix</keyword>
<evidence type="ECO:0000256" key="6">
    <source>
        <dbReference type="ARBA" id="ARBA00022989"/>
    </source>
</evidence>
<dbReference type="InterPro" id="IPR050022">
    <property type="entry name" value="MMSYN1_0195-like"/>
</dbReference>
<dbReference type="PATRIC" id="fig|1276258.3.peg.120"/>
<dbReference type="PANTHER" id="PTHR43848">
    <property type="entry name" value="PUTRESCINE TRANSPORT SYSTEM PERMEASE PROTEIN POTI"/>
    <property type="match status" value="1"/>
</dbReference>
<gene>
    <name evidence="12" type="primary">potC</name>
    <name evidence="12" type="ORF">SAPIS_v1c01230</name>
</gene>
<accession>V5RJK7</accession>
<evidence type="ECO:0000256" key="5">
    <source>
        <dbReference type="ARBA" id="ARBA00022692"/>
    </source>
</evidence>
<dbReference type="CDD" id="cd06261">
    <property type="entry name" value="TM_PBP2"/>
    <property type="match status" value="1"/>
</dbReference>
<reference evidence="12 13" key="1">
    <citation type="journal article" date="2014" name="Genome Announc.">
        <title>Complete Genome Sequence of Spiroplasma apis B31T (ATCC 33834), a Bacterium Associated with May Disease of Honeybees (Apis mellifera).</title>
        <authorList>
            <person name="Ku C."/>
            <person name="Lo W.S."/>
            <person name="Chen L.L."/>
            <person name="Kuo C.H."/>
        </authorList>
    </citation>
    <scope>NUCLEOTIDE SEQUENCE [LARGE SCALE GENOMIC DNA]</scope>
    <source>
        <strain evidence="12">B31</strain>
    </source>
</reference>
<dbReference type="GO" id="GO:0055085">
    <property type="term" value="P:transmembrane transport"/>
    <property type="evidence" value="ECO:0007669"/>
    <property type="project" value="InterPro"/>
</dbReference>
<evidence type="ECO:0000259" key="11">
    <source>
        <dbReference type="PROSITE" id="PS50928"/>
    </source>
</evidence>
<dbReference type="eggNOG" id="COG1340">
    <property type="taxonomic scope" value="Bacteria"/>
</dbReference>
<dbReference type="NCBIfam" id="NF043073">
    <property type="entry name" value="MMSYN1_0195"/>
    <property type="match status" value="1"/>
</dbReference>
<feature type="transmembrane region" description="Helical" evidence="8">
    <location>
        <begin position="225"/>
        <end position="247"/>
    </location>
</feature>
<feature type="domain" description="ABC transmembrane type-1" evidence="11">
    <location>
        <begin position="59"/>
        <end position="244"/>
    </location>
</feature>
<dbReference type="KEGG" id="sapi:SAPIS_v1c01230"/>
<keyword evidence="3 8" id="KW-0813">Transport</keyword>
<dbReference type="GO" id="GO:0005886">
    <property type="term" value="C:plasma membrane"/>
    <property type="evidence" value="ECO:0007669"/>
    <property type="project" value="UniProtKB-SubCell"/>
</dbReference>
<feature type="region of interest" description="Disordered" evidence="10">
    <location>
        <begin position="897"/>
        <end position="942"/>
    </location>
</feature>
<evidence type="ECO:0000256" key="4">
    <source>
        <dbReference type="ARBA" id="ARBA00022475"/>
    </source>
</evidence>
<dbReference type="Pfam" id="PF02030">
    <property type="entry name" value="Lipoprotein_8"/>
    <property type="match status" value="1"/>
</dbReference>
<evidence type="ECO:0000256" key="3">
    <source>
        <dbReference type="ARBA" id="ARBA00022448"/>
    </source>
</evidence>
<dbReference type="InterPro" id="IPR051789">
    <property type="entry name" value="Bact_Polyamine_Transport"/>
</dbReference>
<proteinExistence type="inferred from homology"/>
<dbReference type="Gene3D" id="1.10.3720.10">
    <property type="entry name" value="MetI-like"/>
    <property type="match status" value="1"/>
</dbReference>
<dbReference type="AlphaFoldDB" id="V5RJK7"/>
<dbReference type="EMBL" id="CP006682">
    <property type="protein sequence ID" value="AHB35970.1"/>
    <property type="molecule type" value="Genomic_DNA"/>
</dbReference>
<dbReference type="InterPro" id="IPR000044">
    <property type="entry name" value="Uncharacterised_lipoprot_MG045"/>
</dbReference>
<dbReference type="RefSeq" id="WP_023788904.1">
    <property type="nucleotide sequence ID" value="NC_022998.1"/>
</dbReference>
<evidence type="ECO:0000313" key="13">
    <source>
        <dbReference type="Proteomes" id="UP000018550"/>
    </source>
</evidence>
<comment type="subcellular location">
    <subcellularLocation>
        <location evidence="1 8">Cell membrane</location>
        <topology evidence="1 8">Multi-pass membrane protein</topology>
    </subcellularLocation>
</comment>
<dbReference type="InterPro" id="IPR035906">
    <property type="entry name" value="MetI-like_sf"/>
</dbReference>
<organism evidence="12 13">
    <name type="scientific">Spiroplasma apis B31</name>
    <dbReference type="NCBI Taxonomy" id="1276258"/>
    <lineage>
        <taxon>Bacteria</taxon>
        <taxon>Bacillati</taxon>
        <taxon>Mycoplasmatota</taxon>
        <taxon>Mollicutes</taxon>
        <taxon>Entomoplasmatales</taxon>
        <taxon>Spiroplasmataceae</taxon>
        <taxon>Spiroplasma</taxon>
    </lineage>
</organism>
<evidence type="ECO:0000256" key="1">
    <source>
        <dbReference type="ARBA" id="ARBA00004651"/>
    </source>
</evidence>
<dbReference type="HOGENOM" id="CLU_328143_0_0_14"/>
<protein>
    <submittedName>
        <fullName evidence="12">Spermidine/putrescine ABC transporter permease</fullName>
    </submittedName>
</protein>
<dbReference type="PROSITE" id="PS50928">
    <property type="entry name" value="ABC_TM1"/>
    <property type="match status" value="1"/>
</dbReference>
<feature type="transmembrane region" description="Helical" evidence="8">
    <location>
        <begin position="172"/>
        <end position="196"/>
    </location>
</feature>
<dbReference type="OrthoDB" id="9782004at2"/>
<evidence type="ECO:0000256" key="8">
    <source>
        <dbReference type="RuleBase" id="RU363032"/>
    </source>
</evidence>
<keyword evidence="9" id="KW-0175">Coiled coil</keyword>
<feature type="coiled-coil region" evidence="9">
    <location>
        <begin position="497"/>
        <end position="557"/>
    </location>
</feature>
<keyword evidence="4" id="KW-1003">Cell membrane</keyword>
<keyword evidence="13" id="KW-1185">Reference proteome</keyword>
<evidence type="ECO:0000256" key="2">
    <source>
        <dbReference type="ARBA" id="ARBA00007069"/>
    </source>
</evidence>
<feature type="transmembrane region" description="Helical" evidence="8">
    <location>
        <begin position="9"/>
        <end position="29"/>
    </location>
</feature>
<feature type="transmembrane region" description="Helical" evidence="8">
    <location>
        <begin position="99"/>
        <end position="121"/>
    </location>
</feature>
<evidence type="ECO:0000256" key="9">
    <source>
        <dbReference type="SAM" id="Coils"/>
    </source>
</evidence>
<dbReference type="eggNOG" id="COG0687">
    <property type="taxonomic scope" value="Bacteria"/>
</dbReference>
<evidence type="ECO:0000256" key="7">
    <source>
        <dbReference type="ARBA" id="ARBA00023136"/>
    </source>
</evidence>
<evidence type="ECO:0000256" key="10">
    <source>
        <dbReference type="SAM" id="MobiDB-lite"/>
    </source>
</evidence>
<dbReference type="Gene3D" id="3.40.190.10">
    <property type="entry name" value="Periplasmic binding protein-like II"/>
    <property type="match status" value="3"/>
</dbReference>
<dbReference type="SUPFAM" id="SSF53850">
    <property type="entry name" value="Periplasmic binding protein-like II"/>
    <property type="match status" value="1"/>
</dbReference>
<dbReference type="PANTHER" id="PTHR43848:SF2">
    <property type="entry name" value="PUTRESCINE TRANSPORT SYSTEM PERMEASE PROTEIN POTI"/>
    <property type="match status" value="1"/>
</dbReference>
<dbReference type="eggNOG" id="COG1177">
    <property type="taxonomic scope" value="Bacteria"/>
</dbReference>
<dbReference type="InterPro" id="IPR000515">
    <property type="entry name" value="MetI-like"/>
</dbReference>
<dbReference type="STRING" id="1276258.SAPIS_v1c01230"/>
<evidence type="ECO:0000313" key="12">
    <source>
        <dbReference type="EMBL" id="AHB35970.1"/>
    </source>
</evidence>
<sequence>MKKFIKSSYFAIILLFIYVPIAVMMFFSFNSGKTLSSFEGYSTEWYSYFLSYSPFVKSIIVSLFVAMVSTIISVVIGVMACVGLARIKRRQSNNWVRVANIPLVNADVITAVGLMLLFVIAGLKFGAFTLIAAHVSFNVPYVIITVLPFMLRLDKNILEASKDLGGTPTKTFFKVVLPILTPCIITASAICFAMSFDDFIISYFTGGGQTNVSTFIYTAKKMQPYINAFGTVLVAVILFVIIIWNAVHLSFQKANETKNQIKKGEYKIKKISQLKKKIAYYNKCVETNTVLRRSMNIFKWINYGIISLEVKRLNAINHNAKISKLEWKLDRISNEIKEESRLQTIHAKLTLKKSQLSSKLALSKNEKRNKKLSSLLSKLDKKISYYEKELDWIKERDSYDKELANDLIKQINNLKEEKNGLQNPSQSLITWYDKKIAKLTIKKDQLIEGRNNFKLRSTIEKIQAVKLKTDEKIAKKYQMLEEAKWKVFKKVSFSNALDKAIIKLEASKNKLSNYQEKLASYEERKSKVVDSKLAKILSNIKKNNEKLENIKIDTEKKKAKYFPDVLSADYVSTRNRWFKRNWKQLSMGTILLGSFSLVTTAYIMNNIYDLVIGNWGSYIDPKLLAQFESENNVKINYQQYDSNESLYNKNYTFNYDIMVPSDYMVKKMAEENMLQEIDWCKIENIKTPNELLNKKECSDKKDENATEAINDALQETMKLTTVGKNEDLNILSYSVPYVWGDVRIVFNLENENVLEFLKSHNEGEDISSPENNLIYQNTDTQPEADGWILNEKNLSWNILWEAAQENLNVALNEDPKNVFMYAFEKLYGNVESVPNKDDNKTLPSRMEQIDKAAEAVIELLKPRNVGVYGDQLMDKVHDGDYDIAVMYNGDVLWSLSPDYESEGGEEDSLSKQEASAEGDEEENAETPKVITGVPGAKSELNKDKKQKTNIFSDDLVISKSNRNIDLTYKFINFIYSHESQMAIVEETSQTSPLQSVIDKIQEGYGKDSLYAKWFLPSKEGEPFGFNEELDNYLVDRYNNIIATKI</sequence>
<dbReference type="Pfam" id="PF00528">
    <property type="entry name" value="BPD_transp_1"/>
    <property type="match status" value="1"/>
</dbReference>
<dbReference type="Proteomes" id="UP000018550">
    <property type="component" value="Chromosome"/>
</dbReference>
<dbReference type="PRINTS" id="PR00905">
    <property type="entry name" value="MG045FAMILY"/>
</dbReference>
<dbReference type="SUPFAM" id="SSF161098">
    <property type="entry name" value="MetI-like"/>
    <property type="match status" value="1"/>
</dbReference>